<evidence type="ECO:0000313" key="3">
    <source>
        <dbReference type="EMBL" id="SDR22146.1"/>
    </source>
</evidence>
<keyword evidence="2" id="KW-1133">Transmembrane helix</keyword>
<gene>
    <name evidence="3" type="ORF">SAMN04489765_3948</name>
</gene>
<sequence length="324" mass="33021">MPDSSPASASRALRIGGLVLVVAGAAGLVVAAFLDWYRVTASLPESVRLGDLPSSLEARVSGLGRVSMAPVAGQDLSSTVPTQMAWGGIAVLAIAVGALLTGAVAAVGPANRRTIGVAGTVAFTVFGFALGAYALLVPIGTQTVTTHGLSLRVETTAALGPWVVIAAAAVLGVGGALFDRARHSAARSAAAPSAPAPRVPAPSFPSAPPAVPRPGYAPSNRQAPTPDAAWARPAAPAPPVAPVPPPLPEAQVRTAVAPVARRRPQPDWDRNWPAAVPPQPGPATPSEQRTQVVRRPPRPVKVSPRPETEAIPRDPRFDAPTEPL</sequence>
<proteinExistence type="predicted"/>
<accession>A0A1H1HAT6</accession>
<protein>
    <recommendedName>
        <fullName evidence="5">Tryptophan-associated transmembrane protein (Trp_oprn_chp)</fullName>
    </recommendedName>
</protein>
<dbReference type="STRING" id="47312.SAMN04489765_3948"/>
<feature type="transmembrane region" description="Helical" evidence="2">
    <location>
        <begin position="12"/>
        <end position="34"/>
    </location>
</feature>
<evidence type="ECO:0000313" key="4">
    <source>
        <dbReference type="Proteomes" id="UP000183053"/>
    </source>
</evidence>
<reference evidence="4" key="1">
    <citation type="submission" date="2016-10" db="EMBL/GenBank/DDBJ databases">
        <authorList>
            <person name="Varghese N."/>
            <person name="Submissions S."/>
        </authorList>
    </citation>
    <scope>NUCLEOTIDE SEQUENCE [LARGE SCALE GENOMIC DNA]</scope>
    <source>
        <strain evidence="4">DSM 44142</strain>
    </source>
</reference>
<evidence type="ECO:0008006" key="5">
    <source>
        <dbReference type="Google" id="ProtNLM"/>
    </source>
</evidence>
<keyword evidence="2" id="KW-0812">Transmembrane</keyword>
<feature type="compositionally biased region" description="Low complexity" evidence="1">
    <location>
        <begin position="223"/>
        <end position="234"/>
    </location>
</feature>
<feature type="compositionally biased region" description="Pro residues" evidence="1">
    <location>
        <begin position="194"/>
        <end position="212"/>
    </location>
</feature>
<evidence type="ECO:0000256" key="2">
    <source>
        <dbReference type="SAM" id="Phobius"/>
    </source>
</evidence>
<feature type="transmembrane region" description="Helical" evidence="2">
    <location>
        <begin position="84"/>
        <end position="108"/>
    </location>
</feature>
<keyword evidence="2" id="KW-0472">Membrane</keyword>
<feature type="transmembrane region" description="Helical" evidence="2">
    <location>
        <begin position="115"/>
        <end position="139"/>
    </location>
</feature>
<name>A0A1H1HAT6_9ACTN</name>
<dbReference type="Proteomes" id="UP000183053">
    <property type="component" value="Unassembled WGS sequence"/>
</dbReference>
<feature type="compositionally biased region" description="Pro residues" evidence="1">
    <location>
        <begin position="235"/>
        <end position="248"/>
    </location>
</feature>
<feature type="region of interest" description="Disordered" evidence="1">
    <location>
        <begin position="189"/>
        <end position="324"/>
    </location>
</feature>
<evidence type="ECO:0000256" key="1">
    <source>
        <dbReference type="SAM" id="MobiDB-lite"/>
    </source>
</evidence>
<dbReference type="EMBL" id="FNLF01000002">
    <property type="protein sequence ID" value="SDR22146.1"/>
    <property type="molecule type" value="Genomic_DNA"/>
</dbReference>
<organism evidence="3 4">
    <name type="scientific">Tsukamurella pulmonis</name>
    <dbReference type="NCBI Taxonomy" id="47312"/>
    <lineage>
        <taxon>Bacteria</taxon>
        <taxon>Bacillati</taxon>
        <taxon>Actinomycetota</taxon>
        <taxon>Actinomycetes</taxon>
        <taxon>Mycobacteriales</taxon>
        <taxon>Tsukamurellaceae</taxon>
        <taxon>Tsukamurella</taxon>
    </lineage>
</organism>
<feature type="transmembrane region" description="Helical" evidence="2">
    <location>
        <begin position="159"/>
        <end position="178"/>
    </location>
</feature>
<feature type="compositionally biased region" description="Low complexity" evidence="1">
    <location>
        <begin position="249"/>
        <end position="259"/>
    </location>
</feature>
<feature type="compositionally biased region" description="Basic and acidic residues" evidence="1">
    <location>
        <begin position="304"/>
        <end position="324"/>
    </location>
</feature>
<dbReference type="AlphaFoldDB" id="A0A1H1HAT6"/>
<dbReference type="RefSeq" id="WP_068564504.1">
    <property type="nucleotide sequence ID" value="NZ_FNLF01000002.1"/>
</dbReference>
<dbReference type="OrthoDB" id="4775654at2"/>
<keyword evidence="4" id="KW-1185">Reference proteome</keyword>